<dbReference type="EMBL" id="CP060779">
    <property type="protein sequence ID" value="QQK47518.1"/>
    <property type="molecule type" value="Genomic_DNA"/>
</dbReference>
<dbReference type="RefSeq" id="XP_065957907.1">
    <property type="nucleotide sequence ID" value="XM_066100967.1"/>
</dbReference>
<sequence>MINTRHNRRDYGVRQPLSRISAQHVDHTTSALSLMTPTNPANSSSPFASRLSFAPYLIIPTVYRPYETPPGFPLHKDNSKSKGGVSVKRSETVLRT</sequence>
<evidence type="ECO:0000313" key="2">
    <source>
        <dbReference type="EMBL" id="QQK47518.1"/>
    </source>
</evidence>
<reference evidence="2 3" key="1">
    <citation type="submission" date="2020-08" db="EMBL/GenBank/DDBJ databases">
        <title>The completed genome sequence of the pathogenic ascomycete fungus Penicillium digitatum.</title>
        <authorList>
            <person name="Wang M."/>
        </authorList>
    </citation>
    <scope>NUCLEOTIDE SEQUENCE [LARGE SCALE GENOMIC DNA]</scope>
    <source>
        <strain evidence="2 3">PdW03</strain>
    </source>
</reference>
<evidence type="ECO:0000256" key="1">
    <source>
        <dbReference type="SAM" id="MobiDB-lite"/>
    </source>
</evidence>
<name>A0A7T6XUQ9_PENDI</name>
<dbReference type="Proteomes" id="UP000595662">
    <property type="component" value="Chromosome 6"/>
</dbReference>
<evidence type="ECO:0000313" key="3">
    <source>
        <dbReference type="Proteomes" id="UP000595662"/>
    </source>
</evidence>
<proteinExistence type="predicted"/>
<protein>
    <submittedName>
        <fullName evidence="2">Uncharacterized protein</fullName>
    </submittedName>
</protein>
<feature type="region of interest" description="Disordered" evidence="1">
    <location>
        <begin position="69"/>
        <end position="96"/>
    </location>
</feature>
<organism evidence="2 3">
    <name type="scientific">Penicillium digitatum</name>
    <name type="common">Green mold</name>
    <dbReference type="NCBI Taxonomy" id="36651"/>
    <lineage>
        <taxon>Eukaryota</taxon>
        <taxon>Fungi</taxon>
        <taxon>Dikarya</taxon>
        <taxon>Ascomycota</taxon>
        <taxon>Pezizomycotina</taxon>
        <taxon>Eurotiomycetes</taxon>
        <taxon>Eurotiomycetidae</taxon>
        <taxon>Eurotiales</taxon>
        <taxon>Aspergillaceae</taxon>
        <taxon>Penicillium</taxon>
    </lineage>
</organism>
<dbReference type="AlphaFoldDB" id="A0A7T6XUQ9"/>
<accession>A0A7T6XUQ9</accession>
<dbReference type="GeneID" id="90952699"/>
<gene>
    <name evidence="2" type="ORF">Pdw03_5153</name>
</gene>